<dbReference type="Proteomes" id="UP000198211">
    <property type="component" value="Unassembled WGS sequence"/>
</dbReference>
<reference evidence="4" key="1">
    <citation type="submission" date="2017-03" db="EMBL/GenBank/DDBJ databases">
        <title>Phytopthora megakarya and P. palmivora, two closely related causual agents of cacao black pod achieved similar genome size and gene model numbers by different mechanisms.</title>
        <authorList>
            <person name="Ali S."/>
            <person name="Shao J."/>
            <person name="Larry D.J."/>
            <person name="Kronmiller B."/>
            <person name="Shen D."/>
            <person name="Strem M.D."/>
            <person name="Melnick R.L."/>
            <person name="Guiltinan M.J."/>
            <person name="Tyler B.M."/>
            <person name="Meinhardt L.W."/>
            <person name="Bailey B.A."/>
        </authorList>
    </citation>
    <scope>NUCLEOTIDE SEQUENCE [LARGE SCALE GENOMIC DNA]</scope>
    <source>
        <strain evidence="4">zdho120</strain>
    </source>
</reference>
<name>A0A225UUT0_9STRA</name>
<sequence>MEDTATGWLHESQVNHKLEGRDTTGTEERSNWKSFFRKKQTAPKTLQQSPSVSKVVKESPAIGNVIKNNREIGRTVSNMQNDKELMKEVQSSPVLKKATMSFRHNPSRKFTEAEITKLGTATAKSMKSTDKWHDNPAWIIALGVLVSIVLVAGSLGIASAVNP</sequence>
<dbReference type="OrthoDB" id="144168at2759"/>
<feature type="region of interest" description="Disordered" evidence="1">
    <location>
        <begin position="1"/>
        <end position="30"/>
    </location>
</feature>
<protein>
    <submittedName>
        <fullName evidence="3">Uncharacterized protein</fullName>
    </submittedName>
</protein>
<feature type="compositionally biased region" description="Basic and acidic residues" evidence="1">
    <location>
        <begin position="13"/>
        <end position="30"/>
    </location>
</feature>
<gene>
    <name evidence="3" type="ORF">PHMEG_00032966</name>
</gene>
<keyword evidence="2" id="KW-0472">Membrane</keyword>
<keyword evidence="2" id="KW-1133">Transmembrane helix</keyword>
<keyword evidence="4" id="KW-1185">Reference proteome</keyword>
<evidence type="ECO:0000313" key="4">
    <source>
        <dbReference type="Proteomes" id="UP000198211"/>
    </source>
</evidence>
<accession>A0A225UUT0</accession>
<organism evidence="3 4">
    <name type="scientific">Phytophthora megakarya</name>
    <dbReference type="NCBI Taxonomy" id="4795"/>
    <lineage>
        <taxon>Eukaryota</taxon>
        <taxon>Sar</taxon>
        <taxon>Stramenopiles</taxon>
        <taxon>Oomycota</taxon>
        <taxon>Peronosporomycetes</taxon>
        <taxon>Peronosporales</taxon>
        <taxon>Peronosporaceae</taxon>
        <taxon>Phytophthora</taxon>
    </lineage>
</organism>
<comment type="caution">
    <text evidence="3">The sequence shown here is derived from an EMBL/GenBank/DDBJ whole genome shotgun (WGS) entry which is preliminary data.</text>
</comment>
<evidence type="ECO:0000256" key="1">
    <source>
        <dbReference type="SAM" id="MobiDB-lite"/>
    </source>
</evidence>
<keyword evidence="2" id="KW-0812">Transmembrane</keyword>
<proteinExistence type="predicted"/>
<evidence type="ECO:0000256" key="2">
    <source>
        <dbReference type="SAM" id="Phobius"/>
    </source>
</evidence>
<evidence type="ECO:0000313" key="3">
    <source>
        <dbReference type="EMBL" id="OWY96702.1"/>
    </source>
</evidence>
<feature type="transmembrane region" description="Helical" evidence="2">
    <location>
        <begin position="137"/>
        <end position="161"/>
    </location>
</feature>
<dbReference type="EMBL" id="NBNE01011319">
    <property type="protein sequence ID" value="OWY96702.1"/>
    <property type="molecule type" value="Genomic_DNA"/>
</dbReference>
<dbReference type="AlphaFoldDB" id="A0A225UUT0"/>